<comment type="caution">
    <text evidence="6">The sequence shown here is derived from an EMBL/GenBank/DDBJ whole genome shotgun (WGS) entry which is preliminary data.</text>
</comment>
<dbReference type="InterPro" id="IPR017941">
    <property type="entry name" value="Rieske_2Fe-2S"/>
</dbReference>
<sequence length="113" mass="12005">MSDAINIGSVDDIDEGEAKVIPAEENGTGEDIAVFHAEDGNFYALDDTCTHETASLADGWIEGAEVECPVHSARFCLKTGEALCMPATIAARTHKVEVRDGDVLLYPNVPAEA</sequence>
<evidence type="ECO:0000313" key="6">
    <source>
        <dbReference type="EMBL" id="GER22743.1"/>
    </source>
</evidence>
<dbReference type="GO" id="GO:0051537">
    <property type="term" value="F:2 iron, 2 sulfur cluster binding"/>
    <property type="evidence" value="ECO:0007669"/>
    <property type="project" value="UniProtKB-KW"/>
</dbReference>
<evidence type="ECO:0000256" key="2">
    <source>
        <dbReference type="ARBA" id="ARBA00022723"/>
    </source>
</evidence>
<evidence type="ECO:0000313" key="7">
    <source>
        <dbReference type="Proteomes" id="UP000325307"/>
    </source>
</evidence>
<organism evidence="6 7">
    <name type="scientific">Zafaria cholistanensis</name>
    <dbReference type="NCBI Taxonomy" id="1682741"/>
    <lineage>
        <taxon>Bacteria</taxon>
        <taxon>Bacillati</taxon>
        <taxon>Actinomycetota</taxon>
        <taxon>Actinomycetes</taxon>
        <taxon>Micrococcales</taxon>
        <taxon>Micrococcaceae</taxon>
        <taxon>Zafaria</taxon>
    </lineage>
</organism>
<dbReference type="Gene3D" id="2.102.10.10">
    <property type="entry name" value="Rieske [2Fe-2S] iron-sulphur domain"/>
    <property type="match status" value="1"/>
</dbReference>
<name>A0A5A7NPA7_9MICC</name>
<protein>
    <submittedName>
        <fullName evidence="6">Putative ferredoxin subunit of phenylpropionate dioxygenase</fullName>
    </submittedName>
</protein>
<dbReference type="GO" id="GO:0046872">
    <property type="term" value="F:metal ion binding"/>
    <property type="evidence" value="ECO:0007669"/>
    <property type="project" value="UniProtKB-KW"/>
</dbReference>
<dbReference type="GO" id="GO:0016705">
    <property type="term" value="F:oxidoreductase activity, acting on paired donors, with incorporation or reduction of molecular oxygen"/>
    <property type="evidence" value="ECO:0007669"/>
    <property type="project" value="UniProtKB-ARBA"/>
</dbReference>
<keyword evidence="7" id="KW-1185">Reference proteome</keyword>
<evidence type="ECO:0000256" key="3">
    <source>
        <dbReference type="ARBA" id="ARBA00023004"/>
    </source>
</evidence>
<reference evidence="6 7" key="1">
    <citation type="submission" date="2019-09" db="EMBL/GenBank/DDBJ databases">
        <title>Arthrobacter zafarii sp. nov., a moderately thermotolerant and halotolerant actinobacterium isolated from Cholistan desert soil of Pakistan.</title>
        <authorList>
            <person name="Amin A."/>
            <person name="Ahmed I."/>
            <person name="Khalid N."/>
            <person name="Schumann P."/>
            <person name="Busse H.J."/>
            <person name="Khan I.U."/>
            <person name="Li S."/>
            <person name="Li W.J."/>
        </authorList>
    </citation>
    <scope>NUCLEOTIDE SEQUENCE [LARGE SCALE GENOMIC DNA]</scope>
    <source>
        <strain evidence="6 7">NCCP-1664</strain>
    </source>
</reference>
<dbReference type="GO" id="GO:0051213">
    <property type="term" value="F:dioxygenase activity"/>
    <property type="evidence" value="ECO:0007669"/>
    <property type="project" value="UniProtKB-KW"/>
</dbReference>
<proteinExistence type="predicted"/>
<keyword evidence="3" id="KW-0408">Iron</keyword>
<feature type="domain" description="Rieske" evidence="5">
    <location>
        <begin position="5"/>
        <end position="105"/>
    </location>
</feature>
<keyword evidence="2" id="KW-0479">Metal-binding</keyword>
<gene>
    <name evidence="6" type="ORF">NCCP1664_12400</name>
</gene>
<keyword evidence="4" id="KW-0411">Iron-sulfur</keyword>
<dbReference type="RefSeq" id="WP_149956375.1">
    <property type="nucleotide sequence ID" value="NZ_BKDJ01000005.1"/>
</dbReference>
<dbReference type="Pfam" id="PF00355">
    <property type="entry name" value="Rieske"/>
    <property type="match status" value="1"/>
</dbReference>
<dbReference type="PROSITE" id="PS51296">
    <property type="entry name" value="RIESKE"/>
    <property type="match status" value="1"/>
</dbReference>
<dbReference type="NCBIfam" id="NF007422">
    <property type="entry name" value="PRK09965.1"/>
    <property type="match status" value="1"/>
</dbReference>
<dbReference type="PANTHER" id="PTHR21496">
    <property type="entry name" value="FERREDOXIN-RELATED"/>
    <property type="match status" value="1"/>
</dbReference>
<dbReference type="GO" id="GO:0004497">
    <property type="term" value="F:monooxygenase activity"/>
    <property type="evidence" value="ECO:0007669"/>
    <property type="project" value="UniProtKB-ARBA"/>
</dbReference>
<evidence type="ECO:0000259" key="5">
    <source>
        <dbReference type="PROSITE" id="PS51296"/>
    </source>
</evidence>
<dbReference type="AlphaFoldDB" id="A0A5A7NPA7"/>
<dbReference type="InterPro" id="IPR036922">
    <property type="entry name" value="Rieske_2Fe-2S_sf"/>
</dbReference>
<dbReference type="OrthoDB" id="147178at2"/>
<keyword evidence="6" id="KW-0560">Oxidoreductase</keyword>
<keyword evidence="1" id="KW-0001">2Fe-2S</keyword>
<accession>A0A5A7NPA7</accession>
<keyword evidence="6" id="KW-0223">Dioxygenase</keyword>
<dbReference type="SUPFAM" id="SSF50022">
    <property type="entry name" value="ISP domain"/>
    <property type="match status" value="1"/>
</dbReference>
<dbReference type="Proteomes" id="UP000325307">
    <property type="component" value="Unassembled WGS sequence"/>
</dbReference>
<dbReference type="CDD" id="cd03528">
    <property type="entry name" value="Rieske_RO_ferredoxin"/>
    <property type="match status" value="1"/>
</dbReference>
<evidence type="ECO:0000256" key="1">
    <source>
        <dbReference type="ARBA" id="ARBA00022714"/>
    </source>
</evidence>
<evidence type="ECO:0000256" key="4">
    <source>
        <dbReference type="ARBA" id="ARBA00023014"/>
    </source>
</evidence>
<dbReference type="PANTHER" id="PTHR21496:SF23">
    <property type="entry name" value="3-PHENYLPROPIONATE_CINNAMIC ACID DIOXYGENASE FERREDOXIN SUBUNIT"/>
    <property type="match status" value="1"/>
</dbReference>
<dbReference type="EMBL" id="BKDJ01000005">
    <property type="protein sequence ID" value="GER22743.1"/>
    <property type="molecule type" value="Genomic_DNA"/>
</dbReference>